<name>A0A7S2AMY1_9STRA</name>
<dbReference type="PANTHER" id="PTHR22761:SF12">
    <property type="entry name" value="CHARGED MULTIVESICULAR BODY PROTEIN 5"/>
    <property type="match status" value="1"/>
</dbReference>
<sequence length="230" mass="24731">MNRIFGKKKPTAPAPSLSDASGRIDQRVSAVDGKIAKLDAELRKYKEQLKKAKGPTAANIKRRAMDTLKRKKMYEQQRDQMAGQAFNIEQTSFAIDSIKDTQTTVAAMKVAASTLKAETKKLNIDSIEDTQDDLGDMMEDMNEINEMMGRSYGVPDEMDEEDLDAELACLDDELEGIEAGEEAEASYLGPAGLPVEPSAEPAGANPSAALPADGGGMDDFGLPVAPAQTT</sequence>
<dbReference type="Pfam" id="PF03357">
    <property type="entry name" value="Snf7"/>
    <property type="match status" value="1"/>
</dbReference>
<evidence type="ECO:0000256" key="1">
    <source>
        <dbReference type="ARBA" id="ARBA00006190"/>
    </source>
</evidence>
<dbReference type="AlphaFoldDB" id="A0A7S2AMY1"/>
<evidence type="ECO:0000256" key="3">
    <source>
        <dbReference type="SAM" id="MobiDB-lite"/>
    </source>
</evidence>
<dbReference type="InterPro" id="IPR005024">
    <property type="entry name" value="Snf7_fam"/>
</dbReference>
<dbReference type="Gene3D" id="6.10.250.1710">
    <property type="match status" value="1"/>
</dbReference>
<dbReference type="GO" id="GO:0006900">
    <property type="term" value="P:vesicle budding from membrane"/>
    <property type="evidence" value="ECO:0007669"/>
    <property type="project" value="TreeGrafter"/>
</dbReference>
<proteinExistence type="inferred from homology"/>
<feature type="region of interest" description="Disordered" evidence="3">
    <location>
        <begin position="1"/>
        <end position="25"/>
    </location>
</feature>
<evidence type="ECO:0000313" key="4">
    <source>
        <dbReference type="EMBL" id="CAD9371550.1"/>
    </source>
</evidence>
<reference evidence="4" key="1">
    <citation type="submission" date="2021-01" db="EMBL/GenBank/DDBJ databases">
        <authorList>
            <person name="Corre E."/>
            <person name="Pelletier E."/>
            <person name="Niang G."/>
            <person name="Scheremetjew M."/>
            <person name="Finn R."/>
            <person name="Kale V."/>
            <person name="Holt S."/>
            <person name="Cochrane G."/>
            <person name="Meng A."/>
            <person name="Brown T."/>
            <person name="Cohen L."/>
        </authorList>
    </citation>
    <scope>NUCLEOTIDE SEQUENCE</scope>
    <source>
        <strain evidence="4">CCMP1381</strain>
    </source>
</reference>
<accession>A0A7S2AMY1</accession>
<dbReference type="EMBL" id="HBGS01002407">
    <property type="protein sequence ID" value="CAD9371550.1"/>
    <property type="molecule type" value="Transcribed_RNA"/>
</dbReference>
<comment type="similarity">
    <text evidence="1">Belongs to the SNF7 family.</text>
</comment>
<gene>
    <name evidence="4" type="ORF">DSPE1174_LOCUS1254</name>
</gene>
<dbReference type="GO" id="GO:0005771">
    <property type="term" value="C:multivesicular body"/>
    <property type="evidence" value="ECO:0007669"/>
    <property type="project" value="TreeGrafter"/>
</dbReference>
<evidence type="ECO:0000256" key="2">
    <source>
        <dbReference type="ARBA" id="ARBA00023054"/>
    </source>
</evidence>
<feature type="compositionally biased region" description="Basic residues" evidence="3">
    <location>
        <begin position="1"/>
        <end position="10"/>
    </location>
</feature>
<protein>
    <recommendedName>
        <fullName evidence="5">Charged multivesicular body protein 5</fullName>
    </recommendedName>
</protein>
<keyword evidence="2" id="KW-0175">Coiled coil</keyword>
<organism evidence="4">
    <name type="scientific">Octactis speculum</name>
    <dbReference type="NCBI Taxonomy" id="3111310"/>
    <lineage>
        <taxon>Eukaryota</taxon>
        <taxon>Sar</taxon>
        <taxon>Stramenopiles</taxon>
        <taxon>Ochrophyta</taxon>
        <taxon>Dictyochophyceae</taxon>
        <taxon>Dictyochales</taxon>
        <taxon>Dictyochaceae</taxon>
        <taxon>Octactis</taxon>
    </lineage>
</organism>
<dbReference type="GO" id="GO:0032511">
    <property type="term" value="P:late endosome to vacuole transport via multivesicular body sorting pathway"/>
    <property type="evidence" value="ECO:0007669"/>
    <property type="project" value="TreeGrafter"/>
</dbReference>
<feature type="region of interest" description="Disordered" evidence="3">
    <location>
        <begin position="177"/>
        <end position="230"/>
    </location>
</feature>
<evidence type="ECO:0008006" key="5">
    <source>
        <dbReference type="Google" id="ProtNLM"/>
    </source>
</evidence>
<dbReference type="Gene3D" id="1.10.287.1060">
    <property type="entry name" value="ESAT-6-like"/>
    <property type="match status" value="1"/>
</dbReference>
<dbReference type="PANTHER" id="PTHR22761">
    <property type="entry name" value="CHARGED MULTIVESICULAR BODY PROTEIN"/>
    <property type="match status" value="1"/>
</dbReference>